<dbReference type="InterPro" id="IPR051045">
    <property type="entry name" value="TonB-dependent_transducer"/>
</dbReference>
<dbReference type="SUPFAM" id="SSF74653">
    <property type="entry name" value="TolA/TonB C-terminal domain"/>
    <property type="match status" value="1"/>
</dbReference>
<dbReference type="EMBL" id="NIXT01000418">
    <property type="protein sequence ID" value="OXE33089.1"/>
    <property type="molecule type" value="Genomic_DNA"/>
</dbReference>
<organism evidence="13 14">
    <name type="scientific">Vibrio parahaemolyticus</name>
    <dbReference type="NCBI Taxonomy" id="670"/>
    <lineage>
        <taxon>Bacteria</taxon>
        <taxon>Pseudomonadati</taxon>
        <taxon>Pseudomonadota</taxon>
        <taxon>Gammaproteobacteria</taxon>
        <taxon>Vibrionales</taxon>
        <taxon>Vibrionaceae</taxon>
        <taxon>Vibrio</taxon>
    </lineage>
</organism>
<evidence type="ECO:0000259" key="12">
    <source>
        <dbReference type="PROSITE" id="PS52015"/>
    </source>
</evidence>
<feature type="compositionally biased region" description="Basic and acidic residues" evidence="10">
    <location>
        <begin position="119"/>
        <end position="136"/>
    </location>
</feature>
<protein>
    <submittedName>
        <fullName evidence="13">Energy transducer TonB</fullName>
    </submittedName>
</protein>
<evidence type="ECO:0000256" key="8">
    <source>
        <dbReference type="ARBA" id="ARBA00022989"/>
    </source>
</evidence>
<keyword evidence="5" id="KW-0997">Cell inner membrane</keyword>
<evidence type="ECO:0000256" key="4">
    <source>
        <dbReference type="ARBA" id="ARBA00022475"/>
    </source>
</evidence>
<dbReference type="Gene3D" id="3.30.1150.10">
    <property type="match status" value="1"/>
</dbReference>
<dbReference type="GO" id="GO:0055085">
    <property type="term" value="P:transmembrane transport"/>
    <property type="evidence" value="ECO:0007669"/>
    <property type="project" value="InterPro"/>
</dbReference>
<dbReference type="PANTHER" id="PTHR33446:SF2">
    <property type="entry name" value="PROTEIN TONB"/>
    <property type="match status" value="1"/>
</dbReference>
<dbReference type="NCBIfam" id="TIGR01352">
    <property type="entry name" value="tonB_Cterm"/>
    <property type="match status" value="1"/>
</dbReference>
<dbReference type="GO" id="GO:0098797">
    <property type="term" value="C:plasma membrane protein complex"/>
    <property type="evidence" value="ECO:0007669"/>
    <property type="project" value="TreeGrafter"/>
</dbReference>
<comment type="caution">
    <text evidence="13">The sequence shown here is derived from an EMBL/GenBank/DDBJ whole genome shotgun (WGS) entry which is preliminary data.</text>
</comment>
<evidence type="ECO:0000256" key="1">
    <source>
        <dbReference type="ARBA" id="ARBA00004383"/>
    </source>
</evidence>
<feature type="compositionally biased region" description="Basic and acidic residues" evidence="10">
    <location>
        <begin position="85"/>
        <end position="110"/>
    </location>
</feature>
<feature type="region of interest" description="Disordered" evidence="10">
    <location>
        <begin position="42"/>
        <end position="153"/>
    </location>
</feature>
<evidence type="ECO:0000256" key="5">
    <source>
        <dbReference type="ARBA" id="ARBA00022519"/>
    </source>
</evidence>
<evidence type="ECO:0000313" key="14">
    <source>
        <dbReference type="Proteomes" id="UP000214596"/>
    </source>
</evidence>
<evidence type="ECO:0000256" key="9">
    <source>
        <dbReference type="ARBA" id="ARBA00023136"/>
    </source>
</evidence>
<dbReference type="Proteomes" id="UP000214596">
    <property type="component" value="Unassembled WGS sequence"/>
</dbReference>
<dbReference type="AlphaFoldDB" id="A0A0L8U9S6"/>
<evidence type="ECO:0000256" key="11">
    <source>
        <dbReference type="SAM" id="Phobius"/>
    </source>
</evidence>
<evidence type="ECO:0000256" key="10">
    <source>
        <dbReference type="SAM" id="MobiDB-lite"/>
    </source>
</evidence>
<keyword evidence="3" id="KW-0813">Transport</keyword>
<evidence type="ECO:0000256" key="2">
    <source>
        <dbReference type="ARBA" id="ARBA00006555"/>
    </source>
</evidence>
<evidence type="ECO:0000256" key="7">
    <source>
        <dbReference type="ARBA" id="ARBA00022927"/>
    </source>
</evidence>
<dbReference type="GO" id="GO:0015031">
    <property type="term" value="P:protein transport"/>
    <property type="evidence" value="ECO:0007669"/>
    <property type="project" value="UniProtKB-KW"/>
</dbReference>
<dbReference type="GO" id="GO:0031992">
    <property type="term" value="F:energy transducer activity"/>
    <property type="evidence" value="ECO:0007669"/>
    <property type="project" value="TreeGrafter"/>
</dbReference>
<accession>A0A0L8U9S6</accession>
<dbReference type="InterPro" id="IPR006260">
    <property type="entry name" value="TonB/TolA_C"/>
</dbReference>
<keyword evidence="7" id="KW-0653">Protein transport</keyword>
<evidence type="ECO:0000313" key="13">
    <source>
        <dbReference type="EMBL" id="OXE33089.1"/>
    </source>
</evidence>
<dbReference type="InterPro" id="IPR037682">
    <property type="entry name" value="TonB_C"/>
</dbReference>
<dbReference type="PANTHER" id="PTHR33446">
    <property type="entry name" value="PROTEIN TONB-RELATED"/>
    <property type="match status" value="1"/>
</dbReference>
<feature type="transmembrane region" description="Helical" evidence="11">
    <location>
        <begin position="6"/>
        <end position="23"/>
    </location>
</feature>
<dbReference type="Pfam" id="PF03544">
    <property type="entry name" value="TonB_C"/>
    <property type="match status" value="1"/>
</dbReference>
<keyword evidence="4" id="KW-1003">Cell membrane</keyword>
<reference evidence="13 14" key="1">
    <citation type="journal article" date="2017" name="Appl. Environ. Microbiol.">
        <title>Parallel evolution of two clades of a major Atlantic endemic Vibrio parahaemolyticus pathogen lineage by independent acquisition of related pathogenicity islands.</title>
        <authorList>
            <person name="Xu F."/>
            <person name="Gonzalez-Escalona N."/>
            <person name="Drees K.P."/>
            <person name="Sebra R.P."/>
            <person name="Cooper V.S."/>
            <person name="Jones S.H."/>
            <person name="Whistler C.A."/>
        </authorList>
    </citation>
    <scope>NUCLEOTIDE SEQUENCE [LARGE SCALE GENOMIC DNA]</scope>
    <source>
        <strain evidence="13 14">MAVP-3</strain>
    </source>
</reference>
<name>A0A0L8U9S6_VIBPH</name>
<dbReference type="OMA" id="MTPKRYF"/>
<sequence>MNVQRYVIAGGASLVIHAALLFVSQENKVFAMPAGNPASSVSLNLVSAPPPTLEKPTPENVEPPKEPQPQKQSEPEKKIIKKQVVKKEAVKKKVVEKKPEPIKQPKKVEPTKTVAKQETQPKAEPKKKIEPVKKDTVTQQTASASQSKGATSQPILVDKPTFVSQPTQPRYPRSAQRRGIEGAALYEVWLDENGNQIKHVLLESSGTESLDASALRAIKQWQFTPHILGGLKVAHRVQIPVRFKLEG</sequence>
<proteinExistence type="inferred from homology"/>
<dbReference type="OrthoDB" id="9816142at2"/>
<comment type="subcellular location">
    <subcellularLocation>
        <location evidence="1">Cell inner membrane</location>
        <topology evidence="1">Single-pass membrane protein</topology>
        <orientation evidence="1">Periplasmic side</orientation>
    </subcellularLocation>
</comment>
<feature type="domain" description="TonB C-terminal" evidence="12">
    <location>
        <begin position="156"/>
        <end position="247"/>
    </location>
</feature>
<evidence type="ECO:0000256" key="3">
    <source>
        <dbReference type="ARBA" id="ARBA00022448"/>
    </source>
</evidence>
<evidence type="ECO:0000256" key="6">
    <source>
        <dbReference type="ARBA" id="ARBA00022692"/>
    </source>
</evidence>
<keyword evidence="6 11" id="KW-0812">Transmembrane</keyword>
<gene>
    <name evidence="13" type="ORF">CA163_09350</name>
</gene>
<feature type="compositionally biased region" description="Polar residues" evidence="10">
    <location>
        <begin position="137"/>
        <end position="153"/>
    </location>
</feature>
<comment type="similarity">
    <text evidence="2">Belongs to the TonB family.</text>
</comment>
<keyword evidence="8 11" id="KW-1133">Transmembrane helix</keyword>
<dbReference type="PROSITE" id="PS52015">
    <property type="entry name" value="TONB_CTD"/>
    <property type="match status" value="1"/>
</dbReference>
<keyword evidence="9 11" id="KW-0472">Membrane</keyword>
<dbReference type="GeneID" id="1191114"/>
<dbReference type="RefSeq" id="WP_005479220.1">
    <property type="nucleotide sequence ID" value="NZ_CANUHY010000007.1"/>
</dbReference>